<reference evidence="2" key="2">
    <citation type="submission" date="2025-08" db="UniProtKB">
        <authorList>
            <consortium name="RefSeq"/>
        </authorList>
    </citation>
    <scope>IDENTIFICATION</scope>
</reference>
<dbReference type="GeneID" id="108662038"/>
<dbReference type="InterPro" id="IPR032675">
    <property type="entry name" value="LRR_dom_sf"/>
</dbReference>
<reference evidence="1" key="1">
    <citation type="journal article" date="1997" name="Nucleic Acids Res.">
        <title>tRNAscan-SE: a program for improved detection of transfer RNA genes in genomic sequence.</title>
        <authorList>
            <person name="Lowe T.M."/>
            <person name="Eddy S.R."/>
        </authorList>
    </citation>
    <scope>NUCLEOTIDE SEQUENCE [LARGE SCALE GENOMIC DNA]</scope>
    <source>
        <strain evidence="1">r\B97-61/B2</strain>
    </source>
</reference>
<dbReference type="PANTHER" id="PTHR13318:SF182">
    <property type="entry name" value="F-BOX_LRR-REPEAT PROTEIN 14"/>
    <property type="match status" value="1"/>
</dbReference>
<protein>
    <submittedName>
        <fullName evidence="2">F-box/LRR-repeat protein 14-like</fullName>
    </submittedName>
</protein>
<accession>A0AB32WCW7</accession>
<evidence type="ECO:0000313" key="2">
    <source>
        <dbReference type="RefSeq" id="XP_017976566.1"/>
    </source>
</evidence>
<dbReference type="Proteomes" id="UP000694886">
    <property type="component" value="Chromosome 1"/>
</dbReference>
<organism evidence="1 2">
    <name type="scientific">Theobroma cacao</name>
    <name type="common">Cacao</name>
    <name type="synonym">Cocoa</name>
    <dbReference type="NCBI Taxonomy" id="3641"/>
    <lineage>
        <taxon>Eukaryota</taxon>
        <taxon>Viridiplantae</taxon>
        <taxon>Streptophyta</taxon>
        <taxon>Embryophyta</taxon>
        <taxon>Tracheophyta</taxon>
        <taxon>Spermatophyta</taxon>
        <taxon>Magnoliopsida</taxon>
        <taxon>eudicotyledons</taxon>
        <taxon>Gunneridae</taxon>
        <taxon>Pentapetalae</taxon>
        <taxon>rosids</taxon>
        <taxon>malvids</taxon>
        <taxon>Malvales</taxon>
        <taxon>Malvaceae</taxon>
        <taxon>Byttnerioideae</taxon>
        <taxon>Theobroma</taxon>
    </lineage>
</organism>
<dbReference type="AlphaFoldDB" id="A0AB32WCW7"/>
<evidence type="ECO:0000313" key="1">
    <source>
        <dbReference type="Proteomes" id="UP000694886"/>
    </source>
</evidence>
<dbReference type="Gene3D" id="3.80.10.10">
    <property type="entry name" value="Ribonuclease Inhibitor"/>
    <property type="match status" value="1"/>
</dbReference>
<dbReference type="SUPFAM" id="SSF52047">
    <property type="entry name" value="RNI-like"/>
    <property type="match status" value="1"/>
</dbReference>
<dbReference type="RefSeq" id="XP_017976566.1">
    <property type="nucleotide sequence ID" value="XM_018121077.1"/>
</dbReference>
<dbReference type="Gramene" id="Tc01v2_t013060.1">
    <property type="protein sequence ID" value="Tc01v2_p013060.1"/>
    <property type="gene ID" value="Tc01v2_g013060"/>
</dbReference>
<sequence length="142" mass="15936">MLETVRISFSDGEFPSFSSFTLNGILSVIRNCPVRELALDHVYSFNDVGMEALCSAQHLETSELVRFQEISDKGLQLLSQFPHLCVLRLSKCLGITDDGFKTLVGSYKLDLLAVEDCPQISERAIHGAARSISFRQDLSWMY</sequence>
<gene>
    <name evidence="2" type="primary">LOC108662038</name>
</gene>
<dbReference type="KEGG" id="tcc:108662038"/>
<dbReference type="PANTHER" id="PTHR13318">
    <property type="entry name" value="PARTNER OF PAIRED, ISOFORM B-RELATED"/>
    <property type="match status" value="1"/>
</dbReference>
<proteinExistence type="predicted"/>
<name>A0AB32WCW7_THECC</name>